<dbReference type="AlphaFoldDB" id="A0A1E7F046"/>
<keyword evidence="2" id="KW-1185">Reference proteome</keyword>
<dbReference type="InParanoid" id="A0A1E7F046"/>
<name>A0A1E7F046_9STRA</name>
<organism evidence="1 2">
    <name type="scientific">Fragilariopsis cylindrus CCMP1102</name>
    <dbReference type="NCBI Taxonomy" id="635003"/>
    <lineage>
        <taxon>Eukaryota</taxon>
        <taxon>Sar</taxon>
        <taxon>Stramenopiles</taxon>
        <taxon>Ochrophyta</taxon>
        <taxon>Bacillariophyta</taxon>
        <taxon>Bacillariophyceae</taxon>
        <taxon>Bacillariophycidae</taxon>
        <taxon>Bacillariales</taxon>
        <taxon>Bacillariaceae</taxon>
        <taxon>Fragilariopsis</taxon>
    </lineage>
</organism>
<sequence>MTTKKESLPPSDGPKSGWAIGIEGGGMFPVCLEEGFFRGLNAIQVKTKDGPRPMLSTADILSTISGSTMGITALAYSTTPCHQLLRMDRVVVDHNPKAADKYPVPRYNTPGEIGGLSLHDVPETAMSYAQTNDGLCDIIEYYAAPSLACKIPCLLSAICLPRSTFVDGDTNIIIGSVVNGILSLMGVDPSKRTASNDEAVKHAVENSGGSLKENDFVTVRTLDGKDGGPLPPFPYINFAMLGPAKGGSSNYKNPILNRGSNYKNLMLDLNKEYSGTLFEEFEDGYILYGSKPNSDVLKKLRYEKYEGVTQFLFTATPDLVESMYRAGSVPAQNKCGGWKELLFKPFNVPIVEFNKGQFSILQSVKAGTDFLPGGRINPVVTALVEKLSLLKPFAPCITNNLNNSAMMSFYGWPDGDRSKPPIKMLFDDSGYFSPPTIATLLAHLPNNWKCNVQGQNLSPLTGKAAAYGILPADHVNYAGDYTCWSVLSQRKKIAEFLDLQIIE</sequence>
<dbReference type="EMBL" id="KV784369">
    <property type="protein sequence ID" value="OEU11183.1"/>
    <property type="molecule type" value="Genomic_DNA"/>
</dbReference>
<accession>A0A1E7F046</accession>
<protein>
    <submittedName>
        <fullName evidence="1">Uncharacterized protein</fullName>
    </submittedName>
</protein>
<gene>
    <name evidence="1" type="ORF">FRACYDRAFT_263635</name>
</gene>
<dbReference type="OrthoDB" id="10651711at2759"/>
<evidence type="ECO:0000313" key="2">
    <source>
        <dbReference type="Proteomes" id="UP000095751"/>
    </source>
</evidence>
<proteinExistence type="predicted"/>
<evidence type="ECO:0000313" key="1">
    <source>
        <dbReference type="EMBL" id="OEU11183.1"/>
    </source>
</evidence>
<dbReference type="Proteomes" id="UP000095751">
    <property type="component" value="Unassembled WGS sequence"/>
</dbReference>
<dbReference type="KEGG" id="fcy:FRACYDRAFT_263635"/>
<reference evidence="1 2" key="1">
    <citation type="submission" date="2016-09" db="EMBL/GenBank/DDBJ databases">
        <title>Extensive genetic diversity and differential bi-allelic expression allows diatom success in the polar Southern Ocean.</title>
        <authorList>
            <consortium name="DOE Joint Genome Institute"/>
            <person name="Mock T."/>
            <person name="Otillar R.P."/>
            <person name="Strauss J."/>
            <person name="Dupont C."/>
            <person name="Frickenhaus S."/>
            <person name="Maumus F."/>
            <person name="Mcmullan M."/>
            <person name="Sanges R."/>
            <person name="Schmutz J."/>
            <person name="Toseland A."/>
            <person name="Valas R."/>
            <person name="Veluchamy A."/>
            <person name="Ward B.J."/>
            <person name="Allen A."/>
            <person name="Barry K."/>
            <person name="Falciatore A."/>
            <person name="Ferrante M."/>
            <person name="Fortunato A.E."/>
            <person name="Gloeckner G."/>
            <person name="Gruber A."/>
            <person name="Hipkin R."/>
            <person name="Janech M."/>
            <person name="Kroth P."/>
            <person name="Leese F."/>
            <person name="Lindquist E."/>
            <person name="Lyon B.R."/>
            <person name="Martin J."/>
            <person name="Mayer C."/>
            <person name="Parker M."/>
            <person name="Quesneville H."/>
            <person name="Raymond J."/>
            <person name="Uhlig C."/>
            <person name="Valentin K.U."/>
            <person name="Worden A.Z."/>
            <person name="Armbrust E.V."/>
            <person name="Bowler C."/>
            <person name="Green B."/>
            <person name="Moulton V."/>
            <person name="Van Oosterhout C."/>
            <person name="Grigoriev I."/>
        </authorList>
    </citation>
    <scope>NUCLEOTIDE SEQUENCE [LARGE SCALE GENOMIC DNA]</scope>
    <source>
        <strain evidence="1 2">CCMP1102</strain>
    </source>
</reference>